<evidence type="ECO:0000256" key="2">
    <source>
        <dbReference type="ARBA" id="ARBA00022525"/>
    </source>
</evidence>
<feature type="chain" id="PRO_5032954265" evidence="7">
    <location>
        <begin position="29"/>
        <end position="528"/>
    </location>
</feature>
<keyword evidence="6" id="KW-1133">Transmembrane helix</keyword>
<keyword evidence="1" id="KW-0134">Cell wall</keyword>
<dbReference type="NCBIfam" id="TIGR01167">
    <property type="entry name" value="LPXTG_anchor"/>
    <property type="match status" value="1"/>
</dbReference>
<keyword evidence="4" id="KW-0572">Peptidoglycan-anchor</keyword>
<keyword evidence="10" id="KW-1185">Reference proteome</keyword>
<dbReference type="EMBL" id="JABFAJ010000004">
    <property type="protein sequence ID" value="NNU26453.1"/>
    <property type="molecule type" value="Genomic_DNA"/>
</dbReference>
<organism evidence="9 10">
    <name type="scientific">Isoptericola sediminis</name>
    <dbReference type="NCBI Taxonomy" id="2733572"/>
    <lineage>
        <taxon>Bacteria</taxon>
        <taxon>Bacillati</taxon>
        <taxon>Actinomycetota</taxon>
        <taxon>Actinomycetes</taxon>
        <taxon>Micrococcales</taxon>
        <taxon>Promicromonosporaceae</taxon>
        <taxon>Isoptericola</taxon>
    </lineage>
</organism>
<feature type="signal peptide" evidence="7">
    <location>
        <begin position="1"/>
        <end position="28"/>
    </location>
</feature>
<evidence type="ECO:0000256" key="4">
    <source>
        <dbReference type="ARBA" id="ARBA00023088"/>
    </source>
</evidence>
<evidence type="ECO:0000259" key="8">
    <source>
        <dbReference type="Pfam" id="PF00746"/>
    </source>
</evidence>
<dbReference type="InterPro" id="IPR019931">
    <property type="entry name" value="LPXTG_anchor"/>
</dbReference>
<evidence type="ECO:0000313" key="9">
    <source>
        <dbReference type="EMBL" id="NNU26453.1"/>
    </source>
</evidence>
<feature type="domain" description="Gram-positive cocci surface proteins LPxTG" evidence="8">
    <location>
        <begin position="492"/>
        <end position="524"/>
    </location>
</feature>
<dbReference type="Proteomes" id="UP000557204">
    <property type="component" value="Unassembled WGS sequence"/>
</dbReference>
<keyword evidence="6" id="KW-0812">Transmembrane</keyword>
<sequence length="528" mass="55413">MRRLLASIATSTLALGSLLVATAAPASAHTPDVTATCDGLDVELRYYDGARVTVTVDDEILDDAGFTSRYAGSFDHDGSVAHTWHVAVDALDDDQWDREWSGQTTPCTAEAAPEERLVTGLYLYEKVHPDQPAAWHNSGPQELLVQRDGHSFWDEEDFPIENLPADVCGTGWGVQQDVADVSDGFEIPTRIVWPDGGFAGHLVDWRHDDLDDLVTVPPCDVAEPVTLPEPAPVEACDTEGRVELPESELAEYSVSWTDDRSQATVTATPGADVLLADGAATSWTFEFTRAGCDDDGPVVVVPEPPTPVDLCGTAGDELVAPRDGVEVTYTTTDEGVVAEAAQGSTFGELPEGYTAVDATTALYPRDLVTFTDATCAPEPRDVTAVCEAGEPVLVYDVALPEGAQPEDARPLTVTFLAQDGSAVELTDQPLAGRLAWPGQAPGDALRVSFEAGPGEPAVVDVTPPSEGCGTPSGGGGDETDGPVTVADGTPDAELPRTGAAVGIAVTVAALLVAAGASLFLVRRRLRRG</sequence>
<reference evidence="9 10" key="1">
    <citation type="submission" date="2020-05" db="EMBL/GenBank/DDBJ databases">
        <title>Genome sequence of Isoptericola sp. JC619 isolated from Chilika lagoon, India.</title>
        <authorList>
            <person name="Kumar D."/>
            <person name="Appam K."/>
            <person name="Gandham S."/>
            <person name="Uppada J."/>
            <person name="Sasikala C."/>
            <person name="Venkata Ramana C."/>
        </authorList>
    </citation>
    <scope>NUCLEOTIDE SEQUENCE [LARGE SCALE GENOMIC DNA]</scope>
    <source>
        <strain evidence="9 10">JC619</strain>
    </source>
</reference>
<evidence type="ECO:0000256" key="6">
    <source>
        <dbReference type="SAM" id="Phobius"/>
    </source>
</evidence>
<keyword evidence="3 7" id="KW-0732">Signal</keyword>
<gene>
    <name evidence="9" type="ORF">HLI28_02710</name>
</gene>
<name>A0A849KD26_9MICO</name>
<dbReference type="AlphaFoldDB" id="A0A849KD26"/>
<evidence type="ECO:0000256" key="7">
    <source>
        <dbReference type="SAM" id="SignalP"/>
    </source>
</evidence>
<evidence type="ECO:0000313" key="10">
    <source>
        <dbReference type="Proteomes" id="UP000557204"/>
    </source>
</evidence>
<accession>A0A849KD26</accession>
<evidence type="ECO:0000256" key="3">
    <source>
        <dbReference type="ARBA" id="ARBA00022729"/>
    </source>
</evidence>
<evidence type="ECO:0000256" key="5">
    <source>
        <dbReference type="SAM" id="MobiDB-lite"/>
    </source>
</evidence>
<feature type="transmembrane region" description="Helical" evidence="6">
    <location>
        <begin position="499"/>
        <end position="521"/>
    </location>
</feature>
<feature type="region of interest" description="Disordered" evidence="5">
    <location>
        <begin position="460"/>
        <end position="492"/>
    </location>
</feature>
<dbReference type="RefSeq" id="WP_171245975.1">
    <property type="nucleotide sequence ID" value="NZ_JABFAJ010000004.1"/>
</dbReference>
<proteinExistence type="predicted"/>
<dbReference type="Pfam" id="PF00746">
    <property type="entry name" value="Gram_pos_anchor"/>
    <property type="match status" value="1"/>
</dbReference>
<protein>
    <submittedName>
        <fullName evidence="9">LPXTG cell wall anchor domain-containing protein</fullName>
    </submittedName>
</protein>
<comment type="caution">
    <text evidence="9">The sequence shown here is derived from an EMBL/GenBank/DDBJ whole genome shotgun (WGS) entry which is preliminary data.</text>
</comment>
<evidence type="ECO:0000256" key="1">
    <source>
        <dbReference type="ARBA" id="ARBA00022512"/>
    </source>
</evidence>
<keyword evidence="6" id="KW-0472">Membrane</keyword>
<keyword evidence="2" id="KW-0964">Secreted</keyword>